<keyword evidence="2" id="KW-1185">Reference proteome</keyword>
<dbReference type="EMBL" id="JAESDN010000006">
    <property type="protein sequence ID" value="KAG7048946.1"/>
    <property type="molecule type" value="Genomic_DNA"/>
</dbReference>
<proteinExistence type="predicted"/>
<comment type="caution">
    <text evidence="1">The sequence shown here is derived from an EMBL/GenBank/DDBJ whole genome shotgun (WGS) entry which is preliminary data.</text>
</comment>
<dbReference type="AlphaFoldDB" id="A0A9P7R706"/>
<protein>
    <submittedName>
        <fullName evidence="1">Uncharacterized protein</fullName>
    </submittedName>
</protein>
<gene>
    <name evidence="1" type="ORF">JMJ77_014573</name>
</gene>
<evidence type="ECO:0000313" key="1">
    <source>
        <dbReference type="EMBL" id="KAG7048946.1"/>
    </source>
</evidence>
<dbReference type="Proteomes" id="UP000699042">
    <property type="component" value="Unassembled WGS sequence"/>
</dbReference>
<organism evidence="1 2">
    <name type="scientific">Colletotrichum scovillei</name>
    <dbReference type="NCBI Taxonomy" id="1209932"/>
    <lineage>
        <taxon>Eukaryota</taxon>
        <taxon>Fungi</taxon>
        <taxon>Dikarya</taxon>
        <taxon>Ascomycota</taxon>
        <taxon>Pezizomycotina</taxon>
        <taxon>Sordariomycetes</taxon>
        <taxon>Hypocreomycetidae</taxon>
        <taxon>Glomerellales</taxon>
        <taxon>Glomerellaceae</taxon>
        <taxon>Colletotrichum</taxon>
        <taxon>Colletotrichum acutatum species complex</taxon>
    </lineage>
</organism>
<accession>A0A9P7R706</accession>
<sequence>MIGSEPTQDHRFWSVQKISIKLLKGRVFGRSD</sequence>
<evidence type="ECO:0000313" key="2">
    <source>
        <dbReference type="Proteomes" id="UP000699042"/>
    </source>
</evidence>
<reference evidence="1" key="1">
    <citation type="submission" date="2021-05" db="EMBL/GenBank/DDBJ databases">
        <title>Comparative genomics of three Colletotrichum scovillei strains and genetic complementation revealed genes involved fungal growth and virulence on chili pepper.</title>
        <authorList>
            <person name="Hsieh D.-K."/>
            <person name="Chuang S.-C."/>
            <person name="Chen C.-Y."/>
            <person name="Chao Y.-T."/>
            <person name="Lu M.-Y.J."/>
            <person name="Lee M.-H."/>
            <person name="Shih M.-C."/>
        </authorList>
    </citation>
    <scope>NUCLEOTIDE SEQUENCE</scope>
    <source>
        <strain evidence="1">Coll-153</strain>
    </source>
</reference>
<name>A0A9P7R706_9PEZI</name>